<sequence length="506" mass="53939">MHSVAAAANPLTRAEKRVCQTLEQCVSIIERHPHDSFDYDLLATEFARYGSRGQAELLRLLDRNPDARANAADLLARSNSPALIAQLSIMASSSDPELGAMTRDTIRAVATHLSGDVRLPPQTLLGLLATAEEQPTLPVLKQLLKFPTRDIQSVLPSQLRSGDPDISELAYRALHAYAPSQALGELRESVNETTNIAHAMALGEMMARLDGQSPNGGYSAVLSKASRDLSLSPAMQIGATYGLLLLTREQAPSPAHPDLTDRLIAIDSVLRTQGRSLSLGRVDATTRRRFATLTGAAQIASDIGVEACTLGQTLDPAARIGRLPFFETGVTLDHRRPSAEFSLPVYSRADRGLLRSALSLAGGWLAGYGDDQEGSLIWYANADNTPTLLSGGHTIAIFPKVAQQMGRLPLNAWAISTLPDGATELLSIDIDKPGAHPVIRRHAVLPGQPVRYGRLPDNSLLISMTGQTPVRLAPDGTVHRGCSVGAIPSRTLAPSLAGGQTGADTQ</sequence>
<keyword evidence="2" id="KW-1185">Reference proteome</keyword>
<name>A0ABQ5V4Y1_9PROT</name>
<dbReference type="EMBL" id="BSNK01000001">
    <property type="protein sequence ID" value="GLQ22586.1"/>
    <property type="molecule type" value="Genomic_DNA"/>
</dbReference>
<gene>
    <name evidence="1" type="ORF">GCM10007853_04600</name>
</gene>
<proteinExistence type="predicted"/>
<dbReference type="InterPro" id="IPR016024">
    <property type="entry name" value="ARM-type_fold"/>
</dbReference>
<dbReference type="Proteomes" id="UP001161391">
    <property type="component" value="Unassembled WGS sequence"/>
</dbReference>
<comment type="caution">
    <text evidence="1">The sequence shown here is derived from an EMBL/GenBank/DDBJ whole genome shotgun (WGS) entry which is preliminary data.</text>
</comment>
<dbReference type="SUPFAM" id="SSF48371">
    <property type="entry name" value="ARM repeat"/>
    <property type="match status" value="1"/>
</dbReference>
<organism evidence="1 2">
    <name type="scientific">Algimonas ampicilliniresistens</name>
    <dbReference type="NCBI Taxonomy" id="1298735"/>
    <lineage>
        <taxon>Bacteria</taxon>
        <taxon>Pseudomonadati</taxon>
        <taxon>Pseudomonadota</taxon>
        <taxon>Alphaproteobacteria</taxon>
        <taxon>Maricaulales</taxon>
        <taxon>Robiginitomaculaceae</taxon>
        <taxon>Algimonas</taxon>
    </lineage>
</organism>
<reference evidence="1" key="2">
    <citation type="submission" date="2023-01" db="EMBL/GenBank/DDBJ databases">
        <title>Draft genome sequence of Algimonas ampicilliniresistens strain NBRC 108219.</title>
        <authorList>
            <person name="Sun Q."/>
            <person name="Mori K."/>
        </authorList>
    </citation>
    <scope>NUCLEOTIDE SEQUENCE</scope>
    <source>
        <strain evidence="1">NBRC 108219</strain>
    </source>
</reference>
<reference evidence="1" key="1">
    <citation type="journal article" date="2014" name="Int. J. Syst. Evol. Microbiol.">
        <title>Complete genome of a new Firmicutes species belonging to the dominant human colonic microbiota ('Ruminococcus bicirculans') reveals two chromosomes and a selective capacity to utilize plant glucans.</title>
        <authorList>
            <consortium name="NISC Comparative Sequencing Program"/>
            <person name="Wegmann U."/>
            <person name="Louis P."/>
            <person name="Goesmann A."/>
            <person name="Henrissat B."/>
            <person name="Duncan S.H."/>
            <person name="Flint H.J."/>
        </authorList>
    </citation>
    <scope>NUCLEOTIDE SEQUENCE</scope>
    <source>
        <strain evidence="1">NBRC 108219</strain>
    </source>
</reference>
<protein>
    <recommendedName>
        <fullName evidence="3">HEAT repeat domain-containing protein</fullName>
    </recommendedName>
</protein>
<evidence type="ECO:0008006" key="3">
    <source>
        <dbReference type="Google" id="ProtNLM"/>
    </source>
</evidence>
<accession>A0ABQ5V4Y1</accession>
<evidence type="ECO:0000313" key="2">
    <source>
        <dbReference type="Proteomes" id="UP001161391"/>
    </source>
</evidence>
<evidence type="ECO:0000313" key="1">
    <source>
        <dbReference type="EMBL" id="GLQ22586.1"/>
    </source>
</evidence>